<dbReference type="Gene3D" id="2.60.120.200">
    <property type="match status" value="3"/>
</dbReference>
<organism evidence="5 6">
    <name type="scientific">Paractinoplanes lichenicola</name>
    <dbReference type="NCBI Taxonomy" id="2802976"/>
    <lineage>
        <taxon>Bacteria</taxon>
        <taxon>Bacillati</taxon>
        <taxon>Actinomycetota</taxon>
        <taxon>Actinomycetes</taxon>
        <taxon>Micromonosporales</taxon>
        <taxon>Micromonosporaceae</taxon>
        <taxon>Paractinoplanes</taxon>
    </lineage>
</organism>
<dbReference type="EMBL" id="JAENHO010000001">
    <property type="protein sequence ID" value="MBL7253247.1"/>
    <property type="molecule type" value="Genomic_DNA"/>
</dbReference>
<dbReference type="PANTHER" id="PTHR46943:SF1">
    <property type="entry name" value="PENTRAXIN-RELATED PROTEIN PTX3"/>
    <property type="match status" value="1"/>
</dbReference>
<evidence type="ECO:0000256" key="3">
    <source>
        <dbReference type="SAM" id="MobiDB-lite"/>
    </source>
</evidence>
<dbReference type="PANTHER" id="PTHR46943">
    <property type="entry name" value="PENTRAXIN-RELATED PROTEIN PTX3"/>
    <property type="match status" value="1"/>
</dbReference>
<dbReference type="InterPro" id="IPR006558">
    <property type="entry name" value="LamG-like"/>
</dbReference>
<dbReference type="PROSITE" id="PS51318">
    <property type="entry name" value="TAT"/>
    <property type="match status" value="1"/>
</dbReference>
<keyword evidence="1" id="KW-0732">Signal</keyword>
<comment type="caution">
    <text evidence="5">The sequence shown here is derived from an EMBL/GenBank/DDBJ whole genome shotgun (WGS) entry which is preliminary data.</text>
</comment>
<sequence length="714" mass="73465">MRKPLRRRSALAGFAALVLLVSTFLLPEAYAVFSGTVKNTSTVTAAAAFPTTRQLTDTDAATIAHRLDEAPSAALTPTLADSAGTSEPGTAYGPTNGPALRWDLDEAAGATVTDRSGSANPGALGSGASWTTASRERTGALLLDGSADGYVAGAGPAVDTTKAFTISAWVYLTGSTVPSSNAWVGSQGGSQASAFGLGLSSGSWAFAMSAADAAAPAFDSAVSPAAAVTQTWTQLAAVFDPSQAGAQLRLYVNGALAATAAHTSTWSAGGAFQLGRLLAGGGWREPWPGRIESVLAYRRALPAAEVAGLYTDNPTGVFHLQENSGTTSRDGSGNGNTLTLSAAATWTALGHNGPALSFDGTANSFASGATTAVDTTASFSVMAWVFPTSTSGSGSRTAVSQDGNQLSGFFLQTKNNRWAFAMPGYDIAGTGTDAIVAPGTATPYAWTHLAGVFDSSAGTLTLYVNGVSQGSVSHTLTPNQTGRLRIGRAQYNAVPADFFIGRVDEVRIHRRVLSATEVANAMGPAPLSAGMPGALQGPQQGLTATTAMAFNGTTTIANSVAVTNPGPFTVECWFKTTSTLGGGIIAFQTSPSQTLPSTAGENFDRVLYMDAQGKLRFFAYPSGTTRTITSTAAYNDGAWHHLIAEIGPVGMRVYVDAAQAVTDATITTAQNFTGYWRWGGSSLGGYFTGSIDEIAVYPTELLAQPISWHYHANH</sequence>
<feature type="domain" description="LamG-like jellyroll fold" evidence="4">
    <location>
        <begin position="162"/>
        <end position="304"/>
    </location>
</feature>
<proteinExistence type="predicted"/>
<keyword evidence="2" id="KW-1015">Disulfide bond</keyword>
<gene>
    <name evidence="5" type="ORF">JKJ07_02880</name>
</gene>
<feature type="domain" description="LamG-like jellyroll fold" evidence="4">
    <location>
        <begin position="377"/>
        <end position="516"/>
    </location>
</feature>
<dbReference type="Proteomes" id="UP000598996">
    <property type="component" value="Unassembled WGS sequence"/>
</dbReference>
<evidence type="ECO:0000256" key="1">
    <source>
        <dbReference type="ARBA" id="ARBA00022729"/>
    </source>
</evidence>
<accession>A0ABS1VEX9</accession>
<dbReference type="RefSeq" id="WP_202989574.1">
    <property type="nucleotide sequence ID" value="NZ_JAENHO010000001.1"/>
</dbReference>
<evidence type="ECO:0000313" key="5">
    <source>
        <dbReference type="EMBL" id="MBL7253247.1"/>
    </source>
</evidence>
<evidence type="ECO:0000256" key="2">
    <source>
        <dbReference type="ARBA" id="ARBA00023157"/>
    </source>
</evidence>
<evidence type="ECO:0000313" key="6">
    <source>
        <dbReference type="Proteomes" id="UP000598996"/>
    </source>
</evidence>
<dbReference type="InterPro" id="IPR006311">
    <property type="entry name" value="TAT_signal"/>
</dbReference>
<name>A0ABS1VEX9_9ACTN</name>
<feature type="region of interest" description="Disordered" evidence="3">
    <location>
        <begin position="111"/>
        <end position="130"/>
    </location>
</feature>
<protein>
    <submittedName>
        <fullName evidence="5">LamG domain-containing protein</fullName>
    </submittedName>
</protein>
<dbReference type="Pfam" id="PF13385">
    <property type="entry name" value="Laminin_G_3"/>
    <property type="match status" value="3"/>
</dbReference>
<feature type="region of interest" description="Disordered" evidence="3">
    <location>
        <begin position="74"/>
        <end position="97"/>
    </location>
</feature>
<dbReference type="InterPro" id="IPR042837">
    <property type="entry name" value="PTX3"/>
</dbReference>
<dbReference type="InterPro" id="IPR013320">
    <property type="entry name" value="ConA-like_dom_sf"/>
</dbReference>
<evidence type="ECO:0000259" key="4">
    <source>
        <dbReference type="SMART" id="SM00560"/>
    </source>
</evidence>
<dbReference type="SMART" id="SM00560">
    <property type="entry name" value="LamGL"/>
    <property type="match status" value="2"/>
</dbReference>
<reference evidence="5 6" key="1">
    <citation type="submission" date="2021-01" db="EMBL/GenBank/DDBJ databases">
        <title>Actinoplanes sp. nov. LDG1-01 isolated from lichen.</title>
        <authorList>
            <person name="Saeng-In P."/>
            <person name="Phongsopitanun W."/>
            <person name="Kanchanasin P."/>
            <person name="Yuki M."/>
            <person name="Kudo T."/>
            <person name="Ohkuma M."/>
            <person name="Tanasupawat S."/>
        </authorList>
    </citation>
    <scope>NUCLEOTIDE SEQUENCE [LARGE SCALE GENOMIC DNA]</scope>
    <source>
        <strain evidence="5 6">LDG1-01</strain>
    </source>
</reference>
<keyword evidence="6" id="KW-1185">Reference proteome</keyword>
<dbReference type="SUPFAM" id="SSF49899">
    <property type="entry name" value="Concanavalin A-like lectins/glucanases"/>
    <property type="match status" value="3"/>
</dbReference>